<sequence>MDSNLAAPVLTQALANKPGAASSEKAPVKAEHLSSPPPLIGHASGILEDGEIDEEQDAVDPQPSELQLSAFQYAALEDRFKRLERQHSELQDLASAYCEVIRGLSPTAGQTVSITQLQAEAGRDGLRTKALEADVLRPLIREAGGLQALISQTHTTRILIDKAGGLRELEQFVSDLRAIRDTLDEARGSRGLGELASEVRELLTLKSQANGPSGLRVKAARYEKLEQAFSEIKTVTSIQERDAMVSVVSSAEVSTKRRNTPANSHGQVPRCERPSAVHAAMNPDRARMISATPLEADPDRDLYEAPLPPAKPDKKTGSNDTPLGTPQIQPTAKHIERNEIFSTLKRKGPDDIAPNAPAKRPRVDLTRASALVHASLPATANTSKGPVTYLRYLPGGQPSGTQNSEPRAQPSQTEVKTAGPSQIGTTGIRFGEAAFKTRSQVDRGESGEALLGDAVTRPQTETSVASLKMPDWMRAGVSFGDVGSARTPSARYSSTPPSESAEPHADTRSGPVRFPPFVPKRTSQFATIKAAAEYGKQTALQYLSGSLSTELDALKSFFKHSIALWVGGPDDYVTTAWDAYQSHDLKKEAQIPDVLLAFLLRELAKHIHVGNSHTYEQLAPSGNTCILR</sequence>
<feature type="region of interest" description="Disordered" evidence="1">
    <location>
        <begin position="485"/>
        <end position="518"/>
    </location>
</feature>
<comment type="caution">
    <text evidence="2">The sequence shown here is derived from an EMBL/GenBank/DDBJ whole genome shotgun (WGS) entry which is preliminary data.</text>
</comment>
<evidence type="ECO:0000313" key="3">
    <source>
        <dbReference type="Proteomes" id="UP001521222"/>
    </source>
</evidence>
<proteinExistence type="predicted"/>
<dbReference type="Proteomes" id="UP001521222">
    <property type="component" value="Unassembled WGS sequence"/>
</dbReference>
<feature type="compositionally biased region" description="Polar residues" evidence="1">
    <location>
        <begin position="486"/>
        <end position="498"/>
    </location>
</feature>
<evidence type="ECO:0000313" key="2">
    <source>
        <dbReference type="EMBL" id="KAL1609632.1"/>
    </source>
</evidence>
<name>A0ABR3RYZ2_9PLEO</name>
<feature type="compositionally biased region" description="Polar residues" evidence="1">
    <location>
        <begin position="318"/>
        <end position="330"/>
    </location>
</feature>
<feature type="region of interest" description="Disordered" evidence="1">
    <location>
        <begin position="252"/>
        <end position="271"/>
    </location>
</feature>
<feature type="region of interest" description="Disordered" evidence="1">
    <location>
        <begin position="380"/>
        <end position="467"/>
    </location>
</feature>
<feature type="region of interest" description="Disordered" evidence="1">
    <location>
        <begin position="16"/>
        <end position="44"/>
    </location>
</feature>
<protein>
    <submittedName>
        <fullName evidence="2">Uncharacterized protein</fullName>
    </submittedName>
</protein>
<keyword evidence="3" id="KW-1185">Reference proteome</keyword>
<dbReference type="EMBL" id="JAKIXB020000003">
    <property type="protein sequence ID" value="KAL1609632.1"/>
    <property type="molecule type" value="Genomic_DNA"/>
</dbReference>
<accession>A0ABR3RYZ2</accession>
<feature type="compositionally biased region" description="Polar residues" evidence="1">
    <location>
        <begin position="399"/>
        <end position="425"/>
    </location>
</feature>
<organism evidence="2 3">
    <name type="scientific">Nothophoma quercina</name>
    <dbReference type="NCBI Taxonomy" id="749835"/>
    <lineage>
        <taxon>Eukaryota</taxon>
        <taxon>Fungi</taxon>
        <taxon>Dikarya</taxon>
        <taxon>Ascomycota</taxon>
        <taxon>Pezizomycotina</taxon>
        <taxon>Dothideomycetes</taxon>
        <taxon>Pleosporomycetidae</taxon>
        <taxon>Pleosporales</taxon>
        <taxon>Pleosporineae</taxon>
        <taxon>Didymellaceae</taxon>
        <taxon>Nothophoma</taxon>
    </lineage>
</organism>
<gene>
    <name evidence="2" type="ORF">SLS59_001140</name>
</gene>
<reference evidence="2 3" key="1">
    <citation type="submission" date="2024-02" db="EMBL/GenBank/DDBJ databases">
        <title>De novo assembly and annotation of 12 fungi associated with fruit tree decline syndrome in Ontario, Canada.</title>
        <authorList>
            <person name="Sulman M."/>
            <person name="Ellouze W."/>
            <person name="Ilyukhin E."/>
        </authorList>
    </citation>
    <scope>NUCLEOTIDE SEQUENCE [LARGE SCALE GENOMIC DNA]</scope>
    <source>
        <strain evidence="2 3">M97-236</strain>
    </source>
</reference>
<evidence type="ECO:0000256" key="1">
    <source>
        <dbReference type="SAM" id="MobiDB-lite"/>
    </source>
</evidence>
<feature type="region of interest" description="Disordered" evidence="1">
    <location>
        <begin position="294"/>
        <end position="335"/>
    </location>
</feature>